<sequence length="273" mass="31091">MREIVERIGVRHVEVEFTEDEPLDVERLLAMIDLHPEITHVALVHCETTTGILNPIESIVPALKRRGVLTIVDAMSSFGGVPISIDELQVDYLISSSNKCIQGVPGFSFVIAKTVVIEQTEGNANTLSLDLYDQWKCFEEHDGKWRFTSPTHVVYAFQQALHELKQEGGVAARFKRYQQNEQMLRDQMMQLGYRPVIDQAVQSPIITSFKYPSSAFNFRNFYDFLRQRGFIIYPGKVSKINSFRIGSIGEVTTADIQRLIELVQTYEIVAMVN</sequence>
<accession>A0A0R2A709</accession>
<dbReference type="Proteomes" id="UP000051733">
    <property type="component" value="Unassembled WGS sequence"/>
</dbReference>
<keyword evidence="3 7" id="KW-0808">Transferase</keyword>
<dbReference type="GO" id="GO:0047304">
    <property type="term" value="F:2-aminoethylphosphonate-pyruvate transaminase activity"/>
    <property type="evidence" value="ECO:0007669"/>
    <property type="project" value="UniProtKB-UniRule"/>
</dbReference>
<evidence type="ECO:0000256" key="6">
    <source>
        <dbReference type="ARBA" id="ARBA00049460"/>
    </source>
</evidence>
<evidence type="ECO:0000313" key="10">
    <source>
        <dbReference type="Proteomes" id="UP000051733"/>
    </source>
</evidence>
<dbReference type="Pfam" id="PF00266">
    <property type="entry name" value="Aminotran_5"/>
    <property type="match status" value="1"/>
</dbReference>
<keyword evidence="2 7" id="KW-0032">Aminotransferase</keyword>
<evidence type="ECO:0000256" key="5">
    <source>
        <dbReference type="ARBA" id="ARBA00023317"/>
    </source>
</evidence>
<dbReference type="PANTHER" id="PTHR42778">
    <property type="entry name" value="2-AMINOETHYLPHOSPHONATE--PYRUVATE TRANSAMINASE"/>
    <property type="match status" value="1"/>
</dbReference>
<keyword evidence="10" id="KW-1185">Reference proteome</keyword>
<organism evidence="9 10">
    <name type="scientific">Paucilactobacillus vaccinostercus DSM 20634</name>
    <dbReference type="NCBI Taxonomy" id="1423813"/>
    <lineage>
        <taxon>Bacteria</taxon>
        <taxon>Bacillati</taxon>
        <taxon>Bacillota</taxon>
        <taxon>Bacilli</taxon>
        <taxon>Lactobacillales</taxon>
        <taxon>Lactobacillaceae</taxon>
        <taxon>Paucilactobacillus</taxon>
    </lineage>
</organism>
<comment type="function">
    <text evidence="7">Involved in phosphonate degradation.</text>
</comment>
<dbReference type="Gene3D" id="3.90.1150.10">
    <property type="entry name" value="Aspartate Aminotransferase, domain 1"/>
    <property type="match status" value="1"/>
</dbReference>
<dbReference type="InterPro" id="IPR000192">
    <property type="entry name" value="Aminotrans_V_dom"/>
</dbReference>
<evidence type="ECO:0000259" key="8">
    <source>
        <dbReference type="Pfam" id="PF00266"/>
    </source>
</evidence>
<dbReference type="AlphaFoldDB" id="A0A0R2A709"/>
<comment type="cofactor">
    <cofactor evidence="1 7">
        <name>pyridoxal 5'-phosphate</name>
        <dbReference type="ChEBI" id="CHEBI:597326"/>
    </cofactor>
</comment>
<evidence type="ECO:0000256" key="3">
    <source>
        <dbReference type="ARBA" id="ARBA00022679"/>
    </source>
</evidence>
<feature type="domain" description="Aminotransferase class V" evidence="8">
    <location>
        <begin position="3"/>
        <end position="236"/>
    </location>
</feature>
<dbReference type="EC" id="2.6.1.37" evidence="7"/>
<dbReference type="GO" id="GO:0019700">
    <property type="term" value="P:organic phosphonate catabolic process"/>
    <property type="evidence" value="ECO:0007669"/>
    <property type="project" value="InterPro"/>
</dbReference>
<keyword evidence="4 7" id="KW-0663">Pyridoxal phosphate</keyword>
<evidence type="ECO:0000256" key="7">
    <source>
        <dbReference type="HAMAP-Rule" id="MF_01376"/>
    </source>
</evidence>
<name>A0A0R2A709_9LACO</name>
<proteinExistence type="inferred from homology"/>
<reference evidence="9 10" key="1">
    <citation type="journal article" date="2015" name="Genome Announc.">
        <title>Expanding the biotechnology potential of lactobacilli through comparative genomics of 213 strains and associated genera.</title>
        <authorList>
            <person name="Sun Z."/>
            <person name="Harris H.M."/>
            <person name="McCann A."/>
            <person name="Guo C."/>
            <person name="Argimon S."/>
            <person name="Zhang W."/>
            <person name="Yang X."/>
            <person name="Jeffery I.B."/>
            <person name="Cooney J.C."/>
            <person name="Kagawa T.F."/>
            <person name="Liu W."/>
            <person name="Song Y."/>
            <person name="Salvetti E."/>
            <person name="Wrobel A."/>
            <person name="Rasinkangas P."/>
            <person name="Parkhill J."/>
            <person name="Rea M.C."/>
            <person name="O'Sullivan O."/>
            <person name="Ritari J."/>
            <person name="Douillard F.P."/>
            <person name="Paul Ross R."/>
            <person name="Yang R."/>
            <person name="Briner A.E."/>
            <person name="Felis G.E."/>
            <person name="de Vos W.M."/>
            <person name="Barrangou R."/>
            <person name="Klaenhammer T.R."/>
            <person name="Caufield P.W."/>
            <person name="Cui Y."/>
            <person name="Zhang H."/>
            <person name="O'Toole P.W."/>
        </authorList>
    </citation>
    <scope>NUCLEOTIDE SEQUENCE [LARGE SCALE GENOMIC DNA]</scope>
    <source>
        <strain evidence="9 10">DSM 20634</strain>
    </source>
</reference>
<comment type="caution">
    <text evidence="9">The sequence shown here is derived from an EMBL/GenBank/DDBJ whole genome shotgun (WGS) entry which is preliminary data.</text>
</comment>
<comment type="subunit">
    <text evidence="7">Homodimer.</text>
</comment>
<dbReference type="EMBL" id="AYYY01000030">
    <property type="protein sequence ID" value="KRM61252.1"/>
    <property type="molecule type" value="Genomic_DNA"/>
</dbReference>
<gene>
    <name evidence="7" type="primary">phnW</name>
    <name evidence="9" type="ORF">FC26_GL001935</name>
</gene>
<evidence type="ECO:0000256" key="2">
    <source>
        <dbReference type="ARBA" id="ARBA00022576"/>
    </source>
</evidence>
<dbReference type="Gene3D" id="3.40.640.10">
    <property type="entry name" value="Type I PLP-dependent aspartate aminotransferase-like (Major domain)"/>
    <property type="match status" value="1"/>
</dbReference>
<dbReference type="InterPro" id="IPR012703">
    <property type="entry name" value="NH2EtPonate_pyrv_transaminase"/>
</dbReference>
<dbReference type="InterPro" id="IPR015422">
    <property type="entry name" value="PyrdxlP-dep_Trfase_small"/>
</dbReference>
<keyword evidence="5 7" id="KW-0670">Pyruvate</keyword>
<dbReference type="STRING" id="1423813.FC26_GL001935"/>
<dbReference type="SUPFAM" id="SSF53383">
    <property type="entry name" value="PLP-dependent transferases"/>
    <property type="match status" value="1"/>
</dbReference>
<evidence type="ECO:0000256" key="4">
    <source>
        <dbReference type="ARBA" id="ARBA00022898"/>
    </source>
</evidence>
<dbReference type="HAMAP" id="MF_01376">
    <property type="entry name" value="PhnW_aminotrans_5"/>
    <property type="match status" value="1"/>
</dbReference>
<dbReference type="PANTHER" id="PTHR42778:SF1">
    <property type="entry name" value="2-AMINOETHYLPHOSPHONATE--PYRUVATE TRANSAMINASE"/>
    <property type="match status" value="1"/>
</dbReference>
<dbReference type="InterPro" id="IPR015421">
    <property type="entry name" value="PyrdxlP-dep_Trfase_major"/>
</dbReference>
<evidence type="ECO:0000313" key="9">
    <source>
        <dbReference type="EMBL" id="KRM61252.1"/>
    </source>
</evidence>
<evidence type="ECO:0000256" key="1">
    <source>
        <dbReference type="ARBA" id="ARBA00001933"/>
    </source>
</evidence>
<feature type="modified residue" description="N6-(pyridoxal phosphate)lysine" evidence="7">
    <location>
        <position position="99"/>
    </location>
</feature>
<comment type="catalytic activity">
    <reaction evidence="6 7">
        <text>(2-aminoethyl)phosphonate + pyruvate = phosphonoacetaldehyde + L-alanine</text>
        <dbReference type="Rhea" id="RHEA:17021"/>
        <dbReference type="ChEBI" id="CHEBI:15361"/>
        <dbReference type="ChEBI" id="CHEBI:57418"/>
        <dbReference type="ChEBI" id="CHEBI:57972"/>
        <dbReference type="ChEBI" id="CHEBI:58383"/>
        <dbReference type="EC" id="2.6.1.37"/>
    </reaction>
</comment>
<protein>
    <recommendedName>
        <fullName evidence="7">2-aminoethylphosphonate--pyruvate transaminase</fullName>
        <ecNumber evidence="7">2.6.1.37</ecNumber>
    </recommendedName>
    <alternativeName>
        <fullName evidence="7">2-aminoethylphosphonate aminotransferase</fullName>
    </alternativeName>
    <alternativeName>
        <fullName evidence="7">AEP transaminase</fullName>
        <shortName evidence="7">AEPT</shortName>
    </alternativeName>
</protein>
<dbReference type="NCBIfam" id="NF010006">
    <property type="entry name" value="PRK13479.1"/>
    <property type="match status" value="1"/>
</dbReference>
<dbReference type="PATRIC" id="fig|1423813.3.peg.1964"/>
<comment type="similarity">
    <text evidence="7">Belongs to the class-V pyridoxal-phosphate-dependent aminotransferase family. PhnW subfamily.</text>
</comment>
<dbReference type="InterPro" id="IPR015424">
    <property type="entry name" value="PyrdxlP-dep_Trfase"/>
</dbReference>